<dbReference type="PANTHER" id="PTHR11579">
    <property type="entry name" value="PROTEIN-L-ISOASPARTATE O-METHYLTRANSFERASE"/>
    <property type="match status" value="1"/>
</dbReference>
<dbReference type="CDD" id="cd02440">
    <property type="entry name" value="AdoMet_MTases"/>
    <property type="match status" value="1"/>
</dbReference>
<keyword evidence="2" id="KW-0808">Transferase</keyword>
<accession>A0A3B0Y9L3</accession>
<proteinExistence type="inferred from homology"/>
<sequence>MQSHLEQCRYNMVEQQVRPWDVLDNKVLNVLEQTPRDVFVSSQYTNLAYADTAIPLNNSQHMMHPIIEGRILQLLNIQPEDTILEIGTGSGYLTACLAQLGSHVDSLEIDSKLAQLAEQNLQQLSISNINISCADGLDMNNIKKKYDIIVLTGSVSKISKELKNTLTVNGRLFAISGTAPVMVAHLMTRKDEKNWHDETIFETVLKPLTNGEAKPDFKF</sequence>
<dbReference type="SUPFAM" id="SSF53335">
    <property type="entry name" value="S-adenosyl-L-methionine-dependent methyltransferases"/>
    <property type="match status" value="1"/>
</dbReference>
<reference evidence="2" key="1">
    <citation type="submission" date="2018-06" db="EMBL/GenBank/DDBJ databases">
        <authorList>
            <person name="Zhirakovskaya E."/>
        </authorList>
    </citation>
    <scope>NUCLEOTIDE SEQUENCE</scope>
</reference>
<dbReference type="GO" id="GO:0000179">
    <property type="term" value="F:rRNA (adenine-N6,N6-)-dimethyltransferase activity"/>
    <property type="evidence" value="ECO:0007669"/>
    <property type="project" value="InterPro"/>
</dbReference>
<organism evidence="2">
    <name type="scientific">hydrothermal vent metagenome</name>
    <dbReference type="NCBI Taxonomy" id="652676"/>
    <lineage>
        <taxon>unclassified sequences</taxon>
        <taxon>metagenomes</taxon>
        <taxon>ecological metagenomes</taxon>
    </lineage>
</organism>
<dbReference type="Pfam" id="PF01135">
    <property type="entry name" value="PCMT"/>
    <property type="match status" value="1"/>
</dbReference>
<protein>
    <submittedName>
        <fullName evidence="2">Protein-L-isoaspartate O-methyltransferase</fullName>
        <ecNumber evidence="2">2.1.1.77</ecNumber>
    </submittedName>
</protein>
<dbReference type="EC" id="2.1.1.77" evidence="2"/>
<dbReference type="PANTHER" id="PTHR11579:SF18">
    <property type="entry name" value="PROTEIN-L-ISOASPARTATE O-METHYLTRANSFERASE"/>
    <property type="match status" value="1"/>
</dbReference>
<comment type="similarity">
    <text evidence="1">Belongs to the methyltransferase superfamily. L-isoaspartyl/D-aspartyl protein methyltransferase family.</text>
</comment>
<gene>
    <name evidence="2" type="ORF">MNBD_GAMMA09-2916</name>
</gene>
<dbReference type="InterPro" id="IPR000682">
    <property type="entry name" value="PCMT"/>
</dbReference>
<dbReference type="Gene3D" id="3.40.50.150">
    <property type="entry name" value="Vaccinia Virus protein VP39"/>
    <property type="match status" value="1"/>
</dbReference>
<dbReference type="GO" id="GO:0005737">
    <property type="term" value="C:cytoplasm"/>
    <property type="evidence" value="ECO:0007669"/>
    <property type="project" value="TreeGrafter"/>
</dbReference>
<dbReference type="EMBL" id="UOFI01000067">
    <property type="protein sequence ID" value="VAW65304.1"/>
    <property type="molecule type" value="Genomic_DNA"/>
</dbReference>
<evidence type="ECO:0000313" key="2">
    <source>
        <dbReference type="EMBL" id="VAW65304.1"/>
    </source>
</evidence>
<dbReference type="GO" id="GO:0004719">
    <property type="term" value="F:protein-L-isoaspartate (D-aspartate) O-methyltransferase activity"/>
    <property type="evidence" value="ECO:0007669"/>
    <property type="project" value="UniProtKB-EC"/>
</dbReference>
<dbReference type="AlphaFoldDB" id="A0A3B0Y9L3"/>
<evidence type="ECO:0000256" key="1">
    <source>
        <dbReference type="ARBA" id="ARBA00005369"/>
    </source>
</evidence>
<dbReference type="InterPro" id="IPR029063">
    <property type="entry name" value="SAM-dependent_MTases_sf"/>
</dbReference>
<keyword evidence="2" id="KW-0489">Methyltransferase</keyword>
<dbReference type="PROSITE" id="PS01131">
    <property type="entry name" value="RRNA_A_DIMETH"/>
    <property type="match status" value="1"/>
</dbReference>
<dbReference type="InterPro" id="IPR020596">
    <property type="entry name" value="rRNA_Ade_Mease_Trfase_CS"/>
</dbReference>
<name>A0A3B0Y9L3_9ZZZZ</name>